<dbReference type="GO" id="GO:0005840">
    <property type="term" value="C:ribosome"/>
    <property type="evidence" value="ECO:0007669"/>
    <property type="project" value="InterPro"/>
</dbReference>
<reference evidence="1" key="1">
    <citation type="journal article" date="2020" name="Gigascience">
        <title>An improved pig reference genome sequence to enable pig genetics and genomics research.</title>
        <authorList>
            <person name="Warr A."/>
            <person name="Affara N."/>
            <person name="Aken B."/>
            <person name="Beiki H."/>
            <person name="Bickhart D.M."/>
            <person name="Billis K."/>
            <person name="Chow W."/>
            <person name="Eory L."/>
            <person name="Finlayson H.A."/>
            <person name="Flicek P."/>
            <person name="Giron C.G."/>
            <person name="Griffin D.K."/>
            <person name="Hall R."/>
            <person name="Hannum G."/>
            <person name="Hourlier T."/>
            <person name="Howe K."/>
            <person name="Hume D.A."/>
            <person name="Izuogu O."/>
            <person name="Kim K."/>
            <person name="Koren S."/>
            <person name="Liu H."/>
            <person name="Manchanda N."/>
            <person name="Martin F.J."/>
            <person name="Nonneman D.J."/>
            <person name="O'Connor R.E."/>
            <person name="Phillippy A.M."/>
            <person name="Rohrer G.A."/>
            <person name="Rosen B.D."/>
            <person name="Rund L.A."/>
            <person name="Sargent C.A."/>
            <person name="Schook L.B."/>
            <person name="Schroeder S.G."/>
            <person name="Schwartz A.S."/>
            <person name="Skinner B.M."/>
            <person name="Talbot R."/>
            <person name="Tseng E."/>
            <person name="Tuggle C.K."/>
            <person name="Watson M."/>
            <person name="Smith T.P.L."/>
            <person name="Archibald A.L."/>
        </authorList>
    </citation>
    <scope>NUCLEOTIDE SEQUENCE [LARGE SCALE GENOMIC DNA]</scope>
    <source>
        <strain evidence="1">Duroc</strain>
    </source>
</reference>
<keyword evidence="2" id="KW-1185">Reference proteome</keyword>
<proteinExistence type="predicted"/>
<protein>
    <submittedName>
        <fullName evidence="1">Uncharacterized protein</fullName>
    </submittedName>
</protein>
<dbReference type="Proteomes" id="UP000008227">
    <property type="component" value="Chromosome 10"/>
</dbReference>
<dbReference type="AlphaFoldDB" id="A0A8W4FIK3"/>
<dbReference type="PANTHER" id="PTHR10544">
    <property type="entry name" value="60S RIBOSOMAL PROTEIN L28"/>
    <property type="match status" value="1"/>
</dbReference>
<dbReference type="Gene3D" id="3.30.390.110">
    <property type="match status" value="2"/>
</dbReference>
<dbReference type="GO" id="GO:0006412">
    <property type="term" value="P:translation"/>
    <property type="evidence" value="ECO:0007669"/>
    <property type="project" value="InterPro"/>
</dbReference>
<reference evidence="1" key="2">
    <citation type="submission" date="2025-08" db="UniProtKB">
        <authorList>
            <consortium name="Ensembl"/>
        </authorList>
    </citation>
    <scope>IDENTIFICATION</scope>
</reference>
<evidence type="ECO:0000313" key="2">
    <source>
        <dbReference type="Proteomes" id="UP000008227"/>
    </source>
</evidence>
<reference evidence="1" key="3">
    <citation type="submission" date="2025-09" db="UniProtKB">
        <authorList>
            <consortium name="Ensembl"/>
        </authorList>
    </citation>
    <scope>IDENTIFICATION</scope>
</reference>
<name>A0A8W4FIK3_PIG</name>
<dbReference type="InterPro" id="IPR002672">
    <property type="entry name" value="Ribosomal_eL28"/>
</dbReference>
<sequence>MVVWNCSSFLIKRNKQMYSTESNNLKGPQLLLLQRQRGHATSYEWPTINKNAQPTLSSIQLMIPKNKYHPDLLMATIHRAITILCSQKIVMVKRKWTSPTKGS</sequence>
<evidence type="ECO:0000313" key="1">
    <source>
        <dbReference type="Ensembl" id="ENSSSCP00000079056.1"/>
    </source>
</evidence>
<organism evidence="1 2">
    <name type="scientific">Sus scrofa</name>
    <name type="common">Pig</name>
    <dbReference type="NCBI Taxonomy" id="9823"/>
    <lineage>
        <taxon>Eukaryota</taxon>
        <taxon>Metazoa</taxon>
        <taxon>Chordata</taxon>
        <taxon>Craniata</taxon>
        <taxon>Vertebrata</taxon>
        <taxon>Euteleostomi</taxon>
        <taxon>Mammalia</taxon>
        <taxon>Eutheria</taxon>
        <taxon>Laurasiatheria</taxon>
        <taxon>Artiodactyla</taxon>
        <taxon>Suina</taxon>
        <taxon>Suidae</taxon>
        <taxon>Sus</taxon>
    </lineage>
</organism>
<dbReference type="GO" id="GO:0003735">
    <property type="term" value="F:structural constituent of ribosome"/>
    <property type="evidence" value="ECO:0007669"/>
    <property type="project" value="InterPro"/>
</dbReference>
<dbReference type="Ensembl" id="ENSSSCT00000062167.2">
    <property type="protein sequence ID" value="ENSSSCP00000079056.1"/>
    <property type="gene ID" value="ENSSSCG00000035626.2"/>
</dbReference>
<dbReference type="GeneTree" id="ENSGT00940000168496"/>
<accession>A0A8W4FIK3</accession>